<dbReference type="AlphaFoldDB" id="A0A6A4INQ1"/>
<evidence type="ECO:0000256" key="1">
    <source>
        <dbReference type="SAM" id="MobiDB-lite"/>
    </source>
</evidence>
<sequence>MCRERSKTESFRSAVGLTAFQLSCEVIDPRLPAARLDTTAEPHGSDSDDARSGGKKKGKGKYNSEFNLVASVHTYSNQDTEQGFGHRYELYRLLTFFLDACLAQVHRPLDLRAPSLDEAGLSTQVYFTYDKVFGNLSALREIAKHFTPPENESLMAYKNESSNSSKTLRRVGF</sequence>
<keyword evidence="3" id="KW-1185">Reference proteome</keyword>
<organism evidence="2 3">
    <name type="scientific">Gymnopus androsaceus JB14</name>
    <dbReference type="NCBI Taxonomy" id="1447944"/>
    <lineage>
        <taxon>Eukaryota</taxon>
        <taxon>Fungi</taxon>
        <taxon>Dikarya</taxon>
        <taxon>Basidiomycota</taxon>
        <taxon>Agaricomycotina</taxon>
        <taxon>Agaricomycetes</taxon>
        <taxon>Agaricomycetidae</taxon>
        <taxon>Agaricales</taxon>
        <taxon>Marasmiineae</taxon>
        <taxon>Omphalotaceae</taxon>
        <taxon>Gymnopus</taxon>
    </lineage>
</organism>
<protein>
    <submittedName>
        <fullName evidence="2">Uncharacterized protein</fullName>
    </submittedName>
</protein>
<feature type="compositionally biased region" description="Basic and acidic residues" evidence="1">
    <location>
        <begin position="38"/>
        <end position="52"/>
    </location>
</feature>
<gene>
    <name evidence="2" type="ORF">BT96DRAFT_931137</name>
</gene>
<dbReference type="EMBL" id="ML769385">
    <property type="protein sequence ID" value="KAE9410357.1"/>
    <property type="molecule type" value="Genomic_DNA"/>
</dbReference>
<reference evidence="2" key="1">
    <citation type="journal article" date="2019" name="Environ. Microbiol.">
        <title>Fungal ecological strategies reflected in gene transcription - a case study of two litter decomposers.</title>
        <authorList>
            <person name="Barbi F."/>
            <person name="Kohler A."/>
            <person name="Barry K."/>
            <person name="Baskaran P."/>
            <person name="Daum C."/>
            <person name="Fauchery L."/>
            <person name="Ihrmark K."/>
            <person name="Kuo A."/>
            <person name="LaButti K."/>
            <person name="Lipzen A."/>
            <person name="Morin E."/>
            <person name="Grigoriev I.V."/>
            <person name="Henrissat B."/>
            <person name="Lindahl B."/>
            <person name="Martin F."/>
        </authorList>
    </citation>
    <scope>NUCLEOTIDE SEQUENCE</scope>
    <source>
        <strain evidence="2">JB14</strain>
    </source>
</reference>
<proteinExistence type="predicted"/>
<dbReference type="Proteomes" id="UP000799118">
    <property type="component" value="Unassembled WGS sequence"/>
</dbReference>
<evidence type="ECO:0000313" key="2">
    <source>
        <dbReference type="EMBL" id="KAE9410357.1"/>
    </source>
</evidence>
<accession>A0A6A4INQ1</accession>
<feature type="region of interest" description="Disordered" evidence="1">
    <location>
        <begin position="35"/>
        <end position="59"/>
    </location>
</feature>
<name>A0A6A4INQ1_9AGAR</name>
<evidence type="ECO:0000313" key="3">
    <source>
        <dbReference type="Proteomes" id="UP000799118"/>
    </source>
</evidence>